<feature type="non-terminal residue" evidence="2">
    <location>
        <position position="1"/>
    </location>
</feature>
<sequence length="93" mass="11216">TITEEYNRSWREACDRVREEQRKQEETRRKLIQTGRDEGNAEREQLKAESARQREQLEAESARQREQLEAESARQREQLEAESARQREQLEAE</sequence>
<accession>F8QKY8</accession>
<dbReference type="EMBL" id="GL946618">
    <property type="protein sequence ID" value="EGN91032.1"/>
    <property type="molecule type" value="Genomic_DNA"/>
</dbReference>
<proteinExistence type="predicted"/>
<gene>
    <name evidence="2" type="ORF">SERLA73DRAFT_81378</name>
</gene>
<dbReference type="Proteomes" id="UP000008063">
    <property type="component" value="Unassembled WGS sequence"/>
</dbReference>
<evidence type="ECO:0000256" key="1">
    <source>
        <dbReference type="SAM" id="MobiDB-lite"/>
    </source>
</evidence>
<organism evidence="3">
    <name type="scientific">Serpula lacrymans var. lacrymans (strain S7.3)</name>
    <name type="common">Dry rot fungus</name>
    <dbReference type="NCBI Taxonomy" id="936435"/>
    <lineage>
        <taxon>Eukaryota</taxon>
        <taxon>Fungi</taxon>
        <taxon>Dikarya</taxon>
        <taxon>Basidiomycota</taxon>
        <taxon>Agaricomycotina</taxon>
        <taxon>Agaricomycetes</taxon>
        <taxon>Agaricomycetidae</taxon>
        <taxon>Boletales</taxon>
        <taxon>Coniophorineae</taxon>
        <taxon>Serpulaceae</taxon>
        <taxon>Serpula</taxon>
    </lineage>
</organism>
<dbReference type="HOGENOM" id="CLU_172012_0_0_1"/>
<feature type="non-terminal residue" evidence="2">
    <location>
        <position position="93"/>
    </location>
</feature>
<dbReference type="InParanoid" id="F8QKY8"/>
<keyword evidence="3" id="KW-1185">Reference proteome</keyword>
<protein>
    <submittedName>
        <fullName evidence="2">Uncharacterized protein</fullName>
    </submittedName>
</protein>
<evidence type="ECO:0000313" key="3">
    <source>
        <dbReference type="Proteomes" id="UP000008063"/>
    </source>
</evidence>
<reference evidence="3" key="1">
    <citation type="journal article" date="2011" name="Science">
        <title>The plant cell wall-decomposing machinery underlies the functional diversity of forest fungi.</title>
        <authorList>
            <person name="Eastwood D.C."/>
            <person name="Floudas D."/>
            <person name="Binder M."/>
            <person name="Majcherczyk A."/>
            <person name="Schneider P."/>
            <person name="Aerts A."/>
            <person name="Asiegbu F.O."/>
            <person name="Baker S.E."/>
            <person name="Barry K."/>
            <person name="Bendiksby M."/>
            <person name="Blumentritt M."/>
            <person name="Coutinho P.M."/>
            <person name="Cullen D."/>
            <person name="de Vries R.P."/>
            <person name="Gathman A."/>
            <person name="Goodell B."/>
            <person name="Henrissat B."/>
            <person name="Ihrmark K."/>
            <person name="Kauserud H."/>
            <person name="Kohler A."/>
            <person name="LaButti K."/>
            <person name="Lapidus A."/>
            <person name="Lavin J.L."/>
            <person name="Lee Y.-H."/>
            <person name="Lindquist E."/>
            <person name="Lilly W."/>
            <person name="Lucas S."/>
            <person name="Morin E."/>
            <person name="Murat C."/>
            <person name="Oguiza J.A."/>
            <person name="Park J."/>
            <person name="Pisabarro A.G."/>
            <person name="Riley R."/>
            <person name="Rosling A."/>
            <person name="Salamov A."/>
            <person name="Schmidt O."/>
            <person name="Schmutz J."/>
            <person name="Skrede I."/>
            <person name="Stenlid J."/>
            <person name="Wiebenga A."/>
            <person name="Xie X."/>
            <person name="Kuees U."/>
            <person name="Hibbett D.S."/>
            <person name="Hoffmeister D."/>
            <person name="Hoegberg N."/>
            <person name="Martin F."/>
            <person name="Grigoriev I.V."/>
            <person name="Watkinson S.C."/>
        </authorList>
    </citation>
    <scope>NUCLEOTIDE SEQUENCE [LARGE SCALE GENOMIC DNA]</scope>
    <source>
        <strain evidence="3">strain S7.3</strain>
    </source>
</reference>
<feature type="region of interest" description="Disordered" evidence="1">
    <location>
        <begin position="13"/>
        <end position="93"/>
    </location>
</feature>
<evidence type="ECO:0000313" key="2">
    <source>
        <dbReference type="EMBL" id="EGN91032.1"/>
    </source>
</evidence>
<dbReference type="AlphaFoldDB" id="F8QKY8"/>
<name>F8QKY8_SERL3</name>